<dbReference type="InterPro" id="IPR050121">
    <property type="entry name" value="Cytochrome_P450_monoxygenase"/>
</dbReference>
<gene>
    <name evidence="13" type="ORF">DXG03_003149</name>
</gene>
<evidence type="ECO:0000256" key="9">
    <source>
        <dbReference type="ARBA" id="ARBA00023002"/>
    </source>
</evidence>
<evidence type="ECO:0000256" key="1">
    <source>
        <dbReference type="ARBA" id="ARBA00001971"/>
    </source>
</evidence>
<dbReference type="GO" id="GO:0016020">
    <property type="term" value="C:membrane"/>
    <property type="evidence" value="ECO:0007669"/>
    <property type="project" value="UniProtKB-SubCell"/>
</dbReference>
<dbReference type="InterPro" id="IPR036396">
    <property type="entry name" value="Cyt_P450_sf"/>
</dbReference>
<dbReference type="EMBL" id="JABCKV010000002">
    <property type="protein sequence ID" value="KAG5648538.1"/>
    <property type="molecule type" value="Genomic_DNA"/>
</dbReference>
<evidence type="ECO:0000256" key="4">
    <source>
        <dbReference type="ARBA" id="ARBA00010617"/>
    </source>
</evidence>
<accession>A0A9P7KFG6</accession>
<comment type="pathway">
    <text evidence="3">Secondary metabolite biosynthesis; terpenoid biosynthesis.</text>
</comment>
<evidence type="ECO:0000313" key="14">
    <source>
        <dbReference type="Proteomes" id="UP000775547"/>
    </source>
</evidence>
<evidence type="ECO:0000256" key="5">
    <source>
        <dbReference type="ARBA" id="ARBA00022617"/>
    </source>
</evidence>
<dbReference type="Gene3D" id="1.10.630.10">
    <property type="entry name" value="Cytochrome P450"/>
    <property type="match status" value="1"/>
</dbReference>
<dbReference type="GO" id="GO:0004497">
    <property type="term" value="F:monooxygenase activity"/>
    <property type="evidence" value="ECO:0007669"/>
    <property type="project" value="UniProtKB-KW"/>
</dbReference>
<comment type="subcellular location">
    <subcellularLocation>
        <location evidence="2">Membrane</location>
    </subcellularLocation>
</comment>
<comment type="cofactor">
    <cofactor evidence="1">
        <name>heme</name>
        <dbReference type="ChEBI" id="CHEBI:30413"/>
    </cofactor>
</comment>
<evidence type="ECO:0000256" key="12">
    <source>
        <dbReference type="ARBA" id="ARBA00023136"/>
    </source>
</evidence>
<evidence type="ECO:0008006" key="15">
    <source>
        <dbReference type="Google" id="ProtNLM"/>
    </source>
</evidence>
<evidence type="ECO:0000256" key="3">
    <source>
        <dbReference type="ARBA" id="ARBA00004721"/>
    </source>
</evidence>
<name>A0A9P7KFG6_9AGAR</name>
<reference evidence="13" key="1">
    <citation type="submission" date="2020-07" db="EMBL/GenBank/DDBJ databases">
        <authorList>
            <person name="Nieuwenhuis M."/>
            <person name="Van De Peppel L.J.J."/>
        </authorList>
    </citation>
    <scope>NUCLEOTIDE SEQUENCE</scope>
    <source>
        <strain evidence="13">AP01</strain>
        <tissue evidence="13">Mycelium</tissue>
    </source>
</reference>
<comment type="caution">
    <text evidence="13">The sequence shown here is derived from an EMBL/GenBank/DDBJ whole genome shotgun (WGS) entry which is preliminary data.</text>
</comment>
<dbReference type="GO" id="GO:0020037">
    <property type="term" value="F:heme binding"/>
    <property type="evidence" value="ECO:0007669"/>
    <property type="project" value="InterPro"/>
</dbReference>
<dbReference type="OrthoDB" id="1470350at2759"/>
<dbReference type="Pfam" id="PF00067">
    <property type="entry name" value="p450"/>
    <property type="match status" value="1"/>
</dbReference>
<evidence type="ECO:0000256" key="10">
    <source>
        <dbReference type="ARBA" id="ARBA00023004"/>
    </source>
</evidence>
<dbReference type="GO" id="GO:0016705">
    <property type="term" value="F:oxidoreductase activity, acting on paired donors, with incorporation or reduction of molecular oxygen"/>
    <property type="evidence" value="ECO:0007669"/>
    <property type="project" value="InterPro"/>
</dbReference>
<keyword evidence="7" id="KW-0479">Metal-binding</keyword>
<evidence type="ECO:0000256" key="11">
    <source>
        <dbReference type="ARBA" id="ARBA00023033"/>
    </source>
</evidence>
<proteinExistence type="inferred from homology"/>
<sequence length="212" mass="23638">MVWDATVKIMESLFEDVWGGQQAITTDHCVDVTLPIALFVIGAAGFGRSISWKDDDSIPAGHQMTFKGALHVVTTDIFLKLIVPERALGLTKRLRNVRLAFNELEQYMEEMIHERQNSVKKEARHDLFSSLLDANDVDSGAAKLTISELIGNIFIFLVAGHETTAHTLSFTFALLALYTDEQEILYQHIQGLSASGKPPTYENMPLFTHSMA</sequence>
<evidence type="ECO:0000313" key="13">
    <source>
        <dbReference type="EMBL" id="KAG5648538.1"/>
    </source>
</evidence>
<organism evidence="13 14">
    <name type="scientific">Asterophora parasitica</name>
    <dbReference type="NCBI Taxonomy" id="117018"/>
    <lineage>
        <taxon>Eukaryota</taxon>
        <taxon>Fungi</taxon>
        <taxon>Dikarya</taxon>
        <taxon>Basidiomycota</taxon>
        <taxon>Agaricomycotina</taxon>
        <taxon>Agaricomycetes</taxon>
        <taxon>Agaricomycetidae</taxon>
        <taxon>Agaricales</taxon>
        <taxon>Tricholomatineae</taxon>
        <taxon>Lyophyllaceae</taxon>
        <taxon>Asterophora</taxon>
    </lineage>
</organism>
<evidence type="ECO:0000256" key="6">
    <source>
        <dbReference type="ARBA" id="ARBA00022692"/>
    </source>
</evidence>
<reference evidence="13" key="2">
    <citation type="submission" date="2021-10" db="EMBL/GenBank/DDBJ databases">
        <title>Phylogenomics reveals ancestral predisposition of the termite-cultivated fungus Termitomyces towards a domesticated lifestyle.</title>
        <authorList>
            <person name="Auxier B."/>
            <person name="Grum-Grzhimaylo A."/>
            <person name="Cardenas M.E."/>
            <person name="Lodge J.D."/>
            <person name="Laessoe T."/>
            <person name="Pedersen O."/>
            <person name="Smith M.E."/>
            <person name="Kuyper T.W."/>
            <person name="Franco-Molano E.A."/>
            <person name="Baroni T.J."/>
            <person name="Aanen D.K."/>
        </authorList>
    </citation>
    <scope>NUCLEOTIDE SEQUENCE</scope>
    <source>
        <strain evidence="13">AP01</strain>
        <tissue evidence="13">Mycelium</tissue>
    </source>
</reference>
<protein>
    <recommendedName>
        <fullName evidence="15">Cytochrome P450</fullName>
    </recommendedName>
</protein>
<dbReference type="Proteomes" id="UP000775547">
    <property type="component" value="Unassembled WGS sequence"/>
</dbReference>
<dbReference type="AlphaFoldDB" id="A0A9P7KFG6"/>
<keyword evidence="12" id="KW-0472">Membrane</keyword>
<evidence type="ECO:0000256" key="2">
    <source>
        <dbReference type="ARBA" id="ARBA00004370"/>
    </source>
</evidence>
<keyword evidence="5" id="KW-0349">Heme</keyword>
<keyword evidence="14" id="KW-1185">Reference proteome</keyword>
<dbReference type="PANTHER" id="PTHR24305:SF166">
    <property type="entry name" value="CYTOCHROME P450 12A4, MITOCHONDRIAL-RELATED"/>
    <property type="match status" value="1"/>
</dbReference>
<dbReference type="InterPro" id="IPR001128">
    <property type="entry name" value="Cyt_P450"/>
</dbReference>
<keyword evidence="6" id="KW-0812">Transmembrane</keyword>
<keyword evidence="8" id="KW-1133">Transmembrane helix</keyword>
<keyword evidence="9" id="KW-0560">Oxidoreductase</keyword>
<keyword evidence="10" id="KW-0408">Iron</keyword>
<dbReference type="GO" id="GO:0005506">
    <property type="term" value="F:iron ion binding"/>
    <property type="evidence" value="ECO:0007669"/>
    <property type="project" value="InterPro"/>
</dbReference>
<evidence type="ECO:0000256" key="7">
    <source>
        <dbReference type="ARBA" id="ARBA00022723"/>
    </source>
</evidence>
<dbReference type="SUPFAM" id="SSF48264">
    <property type="entry name" value="Cytochrome P450"/>
    <property type="match status" value="1"/>
</dbReference>
<keyword evidence="11" id="KW-0503">Monooxygenase</keyword>
<evidence type="ECO:0000256" key="8">
    <source>
        <dbReference type="ARBA" id="ARBA00022989"/>
    </source>
</evidence>
<dbReference type="PANTHER" id="PTHR24305">
    <property type="entry name" value="CYTOCHROME P450"/>
    <property type="match status" value="1"/>
</dbReference>
<comment type="similarity">
    <text evidence="4">Belongs to the cytochrome P450 family.</text>
</comment>